<dbReference type="PANTHER" id="PTHR42784:SF1">
    <property type="entry name" value="PYRANOSE 2-OXIDASE"/>
    <property type="match status" value="1"/>
</dbReference>
<dbReference type="GO" id="GO:0050660">
    <property type="term" value="F:flavin adenine dinucleotide binding"/>
    <property type="evidence" value="ECO:0007669"/>
    <property type="project" value="InterPro"/>
</dbReference>
<sequence length="530" mass="58236">MKLQQAQTRSWDVIVIGAGMGGGIAARRLAEQGLSVLIVEKGPQDHPQEQQGLNQKMLDPVARRVRSFWPTQIEATLNGRTSRSFAALGCGVGGSSVFYAGALERPERHDLEDTPAMPHPTGGWPVGYDDFAPYYAQAEDILHIAGENDPLSTEAAFPLKTPVPISADEQQMMDRMAKNGLHPYRLPLSIRHIEGCMMCIGHKCPRRCKMDGRSAGIEPALATGHATLLTDCDATALVYDDKVVTGVKLTQDGQDAILCARFYVLAAGGYGSPRLLLRSQGPNPAGCANSSDWVGRGLMFHLNELFVLWPQRKHRFKGASKAISLRDLYSHKGERFGVIQSVGLEASFGNIATFLCGIYDRSVLRHIPRLRYPLTNIPALIAARMLGDAKVFSAIMEDLPYPDNRVVLNENDPDVPTFQYTIPDEMMARWRAYRRRIRKAFAGHRRLMTGMAPQLNFGHPCGTLRFGHDPATSVLDASCKTHDLNNLYVTDSSFFPTSLGVNPSLTIAANSLRVGDIIVARAKSETPDEL</sequence>
<organism evidence="9 10">
    <name type="scientific">Neptunicoccus cionae</name>
    <dbReference type="NCBI Taxonomy" id="2035344"/>
    <lineage>
        <taxon>Bacteria</taxon>
        <taxon>Pseudomonadati</taxon>
        <taxon>Pseudomonadota</taxon>
        <taxon>Alphaproteobacteria</taxon>
        <taxon>Rhodobacterales</taxon>
        <taxon>Paracoccaceae</taxon>
        <taxon>Neptunicoccus</taxon>
    </lineage>
</organism>
<reference evidence="9" key="1">
    <citation type="journal article" date="2014" name="Int. J. Syst. Evol. Microbiol.">
        <title>Complete genome sequence of Corynebacterium casei LMG S-19264T (=DSM 44701T), isolated from a smear-ripened cheese.</title>
        <authorList>
            <consortium name="US DOE Joint Genome Institute (JGI-PGF)"/>
            <person name="Walter F."/>
            <person name="Albersmeier A."/>
            <person name="Kalinowski J."/>
            <person name="Ruckert C."/>
        </authorList>
    </citation>
    <scope>NUCLEOTIDE SEQUENCE</scope>
    <source>
        <strain evidence="9">CGMCC 1.15880</strain>
    </source>
</reference>
<dbReference type="PANTHER" id="PTHR42784">
    <property type="entry name" value="PYRANOSE 2-OXIDASE"/>
    <property type="match status" value="1"/>
</dbReference>
<dbReference type="Gene3D" id="3.50.50.60">
    <property type="entry name" value="FAD/NAD(P)-binding domain"/>
    <property type="match status" value="2"/>
</dbReference>
<evidence type="ECO:0000313" key="10">
    <source>
        <dbReference type="Proteomes" id="UP000628017"/>
    </source>
</evidence>
<gene>
    <name evidence="9" type="ORF">GCM10011498_33600</name>
</gene>
<name>A0A916R2R4_9RHOB</name>
<keyword evidence="5" id="KW-0560">Oxidoreductase</keyword>
<evidence type="ECO:0000313" key="9">
    <source>
        <dbReference type="EMBL" id="GGA29678.1"/>
    </source>
</evidence>
<dbReference type="InterPro" id="IPR036188">
    <property type="entry name" value="FAD/NAD-bd_sf"/>
</dbReference>
<evidence type="ECO:0000259" key="6">
    <source>
        <dbReference type="Pfam" id="PF00732"/>
    </source>
</evidence>
<dbReference type="RefSeq" id="WP_188678089.1">
    <property type="nucleotide sequence ID" value="NZ_BMKA01000006.1"/>
</dbReference>
<keyword evidence="10" id="KW-1185">Reference proteome</keyword>
<dbReference type="InterPro" id="IPR003953">
    <property type="entry name" value="FAD-dep_OxRdtase_2_FAD-bd"/>
</dbReference>
<evidence type="ECO:0000256" key="2">
    <source>
        <dbReference type="ARBA" id="ARBA00010790"/>
    </source>
</evidence>
<dbReference type="InterPro" id="IPR051473">
    <property type="entry name" value="P2Ox-like"/>
</dbReference>
<dbReference type="Pfam" id="PF00732">
    <property type="entry name" value="GMC_oxred_N"/>
    <property type="match status" value="1"/>
</dbReference>
<evidence type="ECO:0000256" key="4">
    <source>
        <dbReference type="ARBA" id="ARBA00022827"/>
    </source>
</evidence>
<dbReference type="InterPro" id="IPR007867">
    <property type="entry name" value="GMC_OxRtase_C"/>
</dbReference>
<keyword evidence="3" id="KW-0285">Flavoprotein</keyword>
<protein>
    <submittedName>
        <fullName evidence="9">Glucose-methanol-choline oxidoreductase</fullName>
    </submittedName>
</protein>
<reference evidence="9" key="2">
    <citation type="submission" date="2020-09" db="EMBL/GenBank/DDBJ databases">
        <authorList>
            <person name="Sun Q."/>
            <person name="Zhou Y."/>
        </authorList>
    </citation>
    <scope>NUCLEOTIDE SEQUENCE</scope>
    <source>
        <strain evidence="9">CGMCC 1.15880</strain>
    </source>
</reference>
<comment type="cofactor">
    <cofactor evidence="1">
        <name>FAD</name>
        <dbReference type="ChEBI" id="CHEBI:57692"/>
    </cofactor>
</comment>
<comment type="caution">
    <text evidence="9">The sequence shown here is derived from an EMBL/GenBank/DDBJ whole genome shotgun (WGS) entry which is preliminary data.</text>
</comment>
<dbReference type="AlphaFoldDB" id="A0A916R2R4"/>
<evidence type="ECO:0000256" key="1">
    <source>
        <dbReference type="ARBA" id="ARBA00001974"/>
    </source>
</evidence>
<feature type="domain" description="FAD-dependent oxidoreductase 2 FAD-binding" evidence="7">
    <location>
        <begin position="12"/>
        <end position="44"/>
    </location>
</feature>
<accession>A0A916R2R4</accession>
<evidence type="ECO:0000259" key="7">
    <source>
        <dbReference type="Pfam" id="PF00890"/>
    </source>
</evidence>
<dbReference type="EMBL" id="BMKA01000006">
    <property type="protein sequence ID" value="GGA29678.1"/>
    <property type="molecule type" value="Genomic_DNA"/>
</dbReference>
<dbReference type="InterPro" id="IPR000172">
    <property type="entry name" value="GMC_OxRdtase_N"/>
</dbReference>
<dbReference type="Pfam" id="PF00890">
    <property type="entry name" value="FAD_binding_2"/>
    <property type="match status" value="1"/>
</dbReference>
<feature type="domain" description="Glucose-methanol-choline oxidoreductase N-terminal" evidence="6">
    <location>
        <begin position="81"/>
        <end position="302"/>
    </location>
</feature>
<proteinExistence type="inferred from homology"/>
<feature type="domain" description="Glucose-methanol-choline oxidoreductase C-terminal" evidence="8">
    <location>
        <begin position="400"/>
        <end position="509"/>
    </location>
</feature>
<dbReference type="Pfam" id="PF05199">
    <property type="entry name" value="GMC_oxred_C"/>
    <property type="match status" value="1"/>
</dbReference>
<keyword evidence="4" id="KW-0274">FAD</keyword>
<dbReference type="GO" id="GO:0016614">
    <property type="term" value="F:oxidoreductase activity, acting on CH-OH group of donors"/>
    <property type="evidence" value="ECO:0007669"/>
    <property type="project" value="InterPro"/>
</dbReference>
<dbReference type="Proteomes" id="UP000628017">
    <property type="component" value="Unassembled WGS sequence"/>
</dbReference>
<evidence type="ECO:0000256" key="5">
    <source>
        <dbReference type="ARBA" id="ARBA00023002"/>
    </source>
</evidence>
<evidence type="ECO:0000259" key="8">
    <source>
        <dbReference type="Pfam" id="PF05199"/>
    </source>
</evidence>
<dbReference type="SUPFAM" id="SSF51905">
    <property type="entry name" value="FAD/NAD(P)-binding domain"/>
    <property type="match status" value="1"/>
</dbReference>
<comment type="similarity">
    <text evidence="2">Belongs to the GMC oxidoreductase family.</text>
</comment>
<evidence type="ECO:0000256" key="3">
    <source>
        <dbReference type="ARBA" id="ARBA00022630"/>
    </source>
</evidence>